<dbReference type="Pfam" id="PF00440">
    <property type="entry name" value="TetR_N"/>
    <property type="match status" value="1"/>
</dbReference>
<evidence type="ECO:0000313" key="4">
    <source>
        <dbReference type="EMBL" id="GAP03998.1"/>
    </source>
</evidence>
<dbReference type="Gene3D" id="1.10.357.10">
    <property type="entry name" value="Tetracycline Repressor, domain 2"/>
    <property type="match status" value="1"/>
</dbReference>
<dbReference type="InterPro" id="IPR050624">
    <property type="entry name" value="HTH-type_Tx_Regulator"/>
</dbReference>
<evidence type="ECO:0000256" key="2">
    <source>
        <dbReference type="PROSITE-ProRule" id="PRU00335"/>
    </source>
</evidence>
<dbReference type="EMBL" id="DF968079">
    <property type="protein sequence ID" value="GAP03998.1"/>
    <property type="molecule type" value="Genomic_DNA"/>
</dbReference>
<accession>A0A3F3H7P4</accession>
<dbReference type="InterPro" id="IPR009057">
    <property type="entry name" value="Homeodomain-like_sf"/>
</dbReference>
<dbReference type="AlphaFoldDB" id="A0A3F3H7P4"/>
<protein>
    <submittedName>
        <fullName evidence="4">Transcriptional regulator</fullName>
    </submittedName>
</protein>
<organism evidence="4">
    <name type="scientific">Fructobacillus tropaeoli</name>
    <dbReference type="NCBI Taxonomy" id="709323"/>
    <lineage>
        <taxon>Bacteria</taxon>
        <taxon>Bacillati</taxon>
        <taxon>Bacillota</taxon>
        <taxon>Bacilli</taxon>
        <taxon>Lactobacillales</taxon>
        <taxon>Lactobacillaceae</taxon>
        <taxon>Fructobacillus</taxon>
    </lineage>
</organism>
<dbReference type="PROSITE" id="PS50977">
    <property type="entry name" value="HTH_TETR_2"/>
    <property type="match status" value="1"/>
</dbReference>
<feature type="domain" description="HTH tetR-type" evidence="3">
    <location>
        <begin position="8"/>
        <end position="68"/>
    </location>
</feature>
<proteinExistence type="predicted"/>
<dbReference type="RefSeq" id="WP_059393470.1">
    <property type="nucleotide sequence ID" value="NZ_DF968079.1"/>
</dbReference>
<evidence type="ECO:0000256" key="1">
    <source>
        <dbReference type="ARBA" id="ARBA00023125"/>
    </source>
</evidence>
<sequence length="193" mass="22668">MIKTEKEKINRQKIIQTAELLISKYHRSDITLNQIASELGVTHATIYKHFKNKKELWEAVSKKWFQEVVVRQIDVGTADEIKIKRLHKLLWSFVSAKKNAYNQDEAMFILNTEYVENNPIALQEILKSVYQKINTIMDWPDNSFANAELILSAFSVFTLPTFRETWNNPDFYDRFESMWQLVCPGIEAMSTNE</sequence>
<reference evidence="4" key="1">
    <citation type="journal article" date="2015" name="BMC Genomics">
        <title>Comparative genomics of Fructobacillus spp. and Leuconostoc spp. reveals niche-specific evolution of Fructobacillus spp.</title>
        <authorList>
            <person name="Endo A."/>
            <person name="Tanizawa Y."/>
            <person name="Tanaka N."/>
            <person name="Maeno S."/>
            <person name="Kumar H."/>
            <person name="Shiwa Y."/>
            <person name="Okada S."/>
            <person name="Yoshikawa H."/>
            <person name="Dicks L."/>
            <person name="Nakagawa J."/>
            <person name="Arita M."/>
        </authorList>
    </citation>
    <scope>NUCLEOTIDE SEQUENCE [LARGE SCALE GENOMIC DNA]</scope>
    <source>
        <strain evidence="4">F214-1</strain>
    </source>
</reference>
<dbReference type="STRING" id="709323.GCA_001047135_00543"/>
<keyword evidence="1 2" id="KW-0238">DNA-binding</keyword>
<evidence type="ECO:0000259" key="3">
    <source>
        <dbReference type="PROSITE" id="PS50977"/>
    </source>
</evidence>
<feature type="DNA-binding region" description="H-T-H motif" evidence="2">
    <location>
        <begin position="31"/>
        <end position="50"/>
    </location>
</feature>
<dbReference type="GO" id="GO:0003677">
    <property type="term" value="F:DNA binding"/>
    <property type="evidence" value="ECO:0007669"/>
    <property type="project" value="UniProtKB-UniRule"/>
</dbReference>
<dbReference type="Proteomes" id="UP000064514">
    <property type="component" value="Unassembled WGS sequence"/>
</dbReference>
<dbReference type="PANTHER" id="PTHR43479:SF11">
    <property type="entry name" value="ACREF_ENVCD OPERON REPRESSOR-RELATED"/>
    <property type="match status" value="1"/>
</dbReference>
<dbReference type="InterPro" id="IPR001647">
    <property type="entry name" value="HTH_TetR"/>
</dbReference>
<name>A0A3F3H7P4_9LACO</name>
<gene>
    <name evidence="4" type="ORF">FTRO_0021680</name>
</gene>
<dbReference type="PANTHER" id="PTHR43479">
    <property type="entry name" value="ACREF/ENVCD OPERON REPRESSOR-RELATED"/>
    <property type="match status" value="1"/>
</dbReference>
<dbReference type="SUPFAM" id="SSF46689">
    <property type="entry name" value="Homeodomain-like"/>
    <property type="match status" value="1"/>
</dbReference>